<dbReference type="Gene3D" id="3.90.230.10">
    <property type="entry name" value="Creatinase/methionine aminopeptidase superfamily"/>
    <property type="match status" value="1"/>
</dbReference>
<gene>
    <name evidence="4" type="ORF">FHR04_00795</name>
    <name evidence="3" type="ORF">HNQ04_000535</name>
</gene>
<organism evidence="4 5">
    <name type="scientific">Deinococcus radiopugnans ATCC 19172</name>
    <dbReference type="NCBI Taxonomy" id="585398"/>
    <lineage>
        <taxon>Bacteria</taxon>
        <taxon>Thermotogati</taxon>
        <taxon>Deinococcota</taxon>
        <taxon>Deinococci</taxon>
        <taxon>Deinococcales</taxon>
        <taxon>Deinococcaceae</taxon>
        <taxon>Deinococcus</taxon>
    </lineage>
</organism>
<evidence type="ECO:0000259" key="1">
    <source>
        <dbReference type="Pfam" id="PF00557"/>
    </source>
</evidence>
<accession>A0A5C4YCY7</accession>
<name>A0A5C4YCY7_9DEIO</name>
<feature type="domain" description="Creatinase N-terminal" evidence="2">
    <location>
        <begin position="22"/>
        <end position="165"/>
    </location>
</feature>
<dbReference type="EMBL" id="VDMO01000001">
    <property type="protein sequence ID" value="TNM72999.1"/>
    <property type="molecule type" value="Genomic_DNA"/>
</dbReference>
<proteinExistence type="predicted"/>
<dbReference type="SUPFAM" id="SSF53092">
    <property type="entry name" value="Creatinase/prolidase N-terminal domain"/>
    <property type="match status" value="1"/>
</dbReference>
<dbReference type="GO" id="GO:0004177">
    <property type="term" value="F:aminopeptidase activity"/>
    <property type="evidence" value="ECO:0007669"/>
    <property type="project" value="UniProtKB-KW"/>
</dbReference>
<sequence>MTEIIFTEHDRLEIGADEYRLRRERVFQLLQDRQLDAICVFGPTRVAYLSGFFFSPTERPIALVLTAGGAVAALLPNLELSHFQQQGPQLDDSAVYPEYPGGGSGRHPMLFLRELLSRLGVLGKVIAADVDGYEHRWGYRGPALSAVLDQSVQADVALIDDLRMVKSAAEIALMTEACRWGDHAHRLMQDSIRVGSEELLISHGASLQATRDLLAELGGRYVPKAREGLPANAMFIRGSNTAHPHGLHEAGAVQARDVLVTGAYGVVGGYESELERTMIVGEPDDRFRRFFAAMLAAQQVGLEALRPGRSCAEVEAEVRGFIRDELGMDDLVRHHTGHAFGLEGHEHPFLDLDDHTVIEAGMVFSVEPGLYVPEFAGFRHSDTVVITPSGSERLSLYPRELDELVVPVA</sequence>
<dbReference type="InterPro" id="IPR050659">
    <property type="entry name" value="Peptidase_M24B"/>
</dbReference>
<dbReference type="OrthoDB" id="9806388at2"/>
<feature type="domain" description="Peptidase M24" evidence="1">
    <location>
        <begin position="173"/>
        <end position="387"/>
    </location>
</feature>
<reference evidence="4 5" key="1">
    <citation type="submission" date="2019-06" db="EMBL/GenBank/DDBJ databases">
        <title>Genome sequence of Deinococcus radiopugnans ATCC 19172.</title>
        <authorList>
            <person name="Maclea K.S."/>
            <person name="Maynard C.R."/>
        </authorList>
    </citation>
    <scope>NUCLEOTIDE SEQUENCE [LARGE SCALE GENOMIC DNA]</scope>
    <source>
        <strain evidence="4 5">ATCC 19172</strain>
    </source>
</reference>
<dbReference type="PANTHER" id="PTHR46112">
    <property type="entry name" value="AMINOPEPTIDASE"/>
    <property type="match status" value="1"/>
</dbReference>
<keyword evidence="4" id="KW-0645">Protease</keyword>
<dbReference type="PANTHER" id="PTHR46112:SF2">
    <property type="entry name" value="XAA-PRO AMINOPEPTIDASE P-RELATED"/>
    <property type="match status" value="1"/>
</dbReference>
<protein>
    <submittedName>
        <fullName evidence="4">Aminopeptidase P family protein</fullName>
    </submittedName>
    <submittedName>
        <fullName evidence="3">Xaa-Pro aminopeptidase</fullName>
    </submittedName>
</protein>
<dbReference type="RefSeq" id="WP_139399964.1">
    <property type="nucleotide sequence ID" value="NZ_JACHEW010000002.1"/>
</dbReference>
<dbReference type="InterPro" id="IPR029149">
    <property type="entry name" value="Creatin/AminoP/Spt16_N"/>
</dbReference>
<dbReference type="InterPro" id="IPR036005">
    <property type="entry name" value="Creatinase/aminopeptidase-like"/>
</dbReference>
<dbReference type="Pfam" id="PF01321">
    <property type="entry name" value="Creatinase_N"/>
    <property type="match status" value="1"/>
</dbReference>
<dbReference type="Proteomes" id="UP000313988">
    <property type="component" value="Unassembled WGS sequence"/>
</dbReference>
<evidence type="ECO:0000259" key="2">
    <source>
        <dbReference type="Pfam" id="PF01321"/>
    </source>
</evidence>
<dbReference type="Pfam" id="PF00557">
    <property type="entry name" value="Peptidase_M24"/>
    <property type="match status" value="1"/>
</dbReference>
<reference evidence="3 6" key="2">
    <citation type="submission" date="2020-08" db="EMBL/GenBank/DDBJ databases">
        <title>Genomic Encyclopedia of Type Strains, Phase IV (KMG-IV): sequencing the most valuable type-strain genomes for metagenomic binning, comparative biology and taxonomic classification.</title>
        <authorList>
            <person name="Goeker M."/>
        </authorList>
    </citation>
    <scope>NUCLEOTIDE SEQUENCE [LARGE SCALE GENOMIC DNA]</scope>
    <source>
        <strain evidence="3 6">DSM 12027</strain>
    </source>
</reference>
<evidence type="ECO:0000313" key="4">
    <source>
        <dbReference type="EMBL" id="TNM72999.1"/>
    </source>
</evidence>
<dbReference type="InterPro" id="IPR000994">
    <property type="entry name" value="Pept_M24"/>
</dbReference>
<keyword evidence="4" id="KW-0378">Hydrolase</keyword>
<evidence type="ECO:0000313" key="6">
    <source>
        <dbReference type="Proteomes" id="UP000629870"/>
    </source>
</evidence>
<evidence type="ECO:0000313" key="3">
    <source>
        <dbReference type="EMBL" id="MBB6015306.1"/>
    </source>
</evidence>
<dbReference type="Proteomes" id="UP000629870">
    <property type="component" value="Unassembled WGS sequence"/>
</dbReference>
<dbReference type="SUPFAM" id="SSF55920">
    <property type="entry name" value="Creatinase/aminopeptidase"/>
    <property type="match status" value="1"/>
</dbReference>
<dbReference type="AlphaFoldDB" id="A0A5C4YCY7"/>
<dbReference type="Gene3D" id="3.40.350.10">
    <property type="entry name" value="Creatinase/prolidase N-terminal domain"/>
    <property type="match status" value="1"/>
</dbReference>
<dbReference type="InterPro" id="IPR000587">
    <property type="entry name" value="Creatinase_N"/>
</dbReference>
<dbReference type="EMBL" id="JACHEW010000002">
    <property type="protein sequence ID" value="MBB6015306.1"/>
    <property type="molecule type" value="Genomic_DNA"/>
</dbReference>
<keyword evidence="4" id="KW-0031">Aminopeptidase</keyword>
<keyword evidence="6" id="KW-1185">Reference proteome</keyword>
<evidence type="ECO:0000313" key="5">
    <source>
        <dbReference type="Proteomes" id="UP000313988"/>
    </source>
</evidence>
<comment type="caution">
    <text evidence="4">The sequence shown here is derived from an EMBL/GenBank/DDBJ whole genome shotgun (WGS) entry which is preliminary data.</text>
</comment>